<evidence type="ECO:0000313" key="2">
    <source>
        <dbReference type="EMBL" id="BAD78575.1"/>
    </source>
</evidence>
<reference evidence="2 3" key="1">
    <citation type="journal article" date="2007" name="Photosyn. Res.">
        <title>Complete nucleotide sequence of the freshwater unicellular cyanobacterium Synechococcus elongatus PCC 6301 chromosome: gene content and organization.</title>
        <authorList>
            <person name="Sugita C."/>
            <person name="Ogata K."/>
            <person name="Shikata M."/>
            <person name="Jikuya H."/>
            <person name="Takano J."/>
            <person name="Furumichi M."/>
            <person name="Kanehisa M."/>
            <person name="Omata T."/>
            <person name="Sugiura M."/>
            <person name="Sugita M."/>
        </authorList>
    </citation>
    <scope>NUCLEOTIDE SEQUENCE [LARGE SCALE GENOMIC DNA]</scope>
    <source>
        <strain evidence="3">ATCC 27144 / PCC 6301 / SAUG 1402/1</strain>
    </source>
</reference>
<dbReference type="AlphaFoldDB" id="A0A0H3K0J9"/>
<dbReference type="Pfam" id="PF09830">
    <property type="entry name" value="ATP_transf"/>
    <property type="match status" value="1"/>
</dbReference>
<dbReference type="EMBL" id="AP008231">
    <property type="protein sequence ID" value="BAD78575.1"/>
    <property type="molecule type" value="Genomic_DNA"/>
</dbReference>
<gene>
    <name evidence="2" type="ordered locus">syc0385_d</name>
</gene>
<organism evidence="2 3">
    <name type="scientific">Synechococcus sp. (strain ATCC 27144 / PCC 6301 / SAUG 1402/1)</name>
    <name type="common">Anacystis nidulans</name>
    <dbReference type="NCBI Taxonomy" id="269084"/>
    <lineage>
        <taxon>Bacteria</taxon>
        <taxon>Bacillati</taxon>
        <taxon>Cyanobacteriota</taxon>
        <taxon>Cyanophyceae</taxon>
        <taxon>Synechococcales</taxon>
        <taxon>Synechococcaceae</taxon>
        <taxon>Synechococcus</taxon>
    </lineage>
</organism>
<sequence>MQLDGDRPPAHNLLLTRQWLFIVPLSRESHLPINVNALGFADRTRKARGSNPLSSIFQELNDCELQADRSSAKGCSTAHRLSYQELLLVGMLLGC</sequence>
<dbReference type="KEGG" id="syc:syc0385_d"/>
<protein>
    <submittedName>
        <fullName evidence="2">Ap-4-A phosphorylase II-like protein</fullName>
    </submittedName>
</protein>
<dbReference type="Gene3D" id="3.30.428.70">
    <property type="match status" value="1"/>
</dbReference>
<evidence type="ECO:0000313" key="3">
    <source>
        <dbReference type="Proteomes" id="UP000001175"/>
    </source>
</evidence>
<proteinExistence type="predicted"/>
<dbReference type="InterPro" id="IPR019200">
    <property type="entry name" value="ATP_adenylylTrfase_C"/>
</dbReference>
<accession>A0A0H3K0J9</accession>
<evidence type="ECO:0000259" key="1">
    <source>
        <dbReference type="Pfam" id="PF09830"/>
    </source>
</evidence>
<feature type="domain" description="ATP adenylyltransferase C-terminal" evidence="1">
    <location>
        <begin position="10"/>
        <end position="41"/>
    </location>
</feature>
<dbReference type="GO" id="GO:0003877">
    <property type="term" value="F:ATP:ADP adenylyltransferase activity"/>
    <property type="evidence" value="ECO:0007669"/>
    <property type="project" value="InterPro"/>
</dbReference>
<name>A0A0H3K0J9_SYNP6</name>
<dbReference type="Proteomes" id="UP000001175">
    <property type="component" value="Chromosome"/>
</dbReference>
<dbReference type="InterPro" id="IPR043171">
    <property type="entry name" value="Ap4A_phos1/2-like"/>
</dbReference>
<dbReference type="RefSeq" id="WP_011242697.1">
    <property type="nucleotide sequence ID" value="NC_006576.1"/>
</dbReference>